<protein>
    <submittedName>
        <fullName evidence="4">NAD dependent epimerase/dehydratase family protein</fullName>
    </submittedName>
</protein>
<proteinExistence type="predicted"/>
<dbReference type="Pfam" id="PF13460">
    <property type="entry name" value="NAD_binding_10"/>
    <property type="match status" value="1"/>
</dbReference>
<keyword evidence="2" id="KW-0604">Photosystem II</keyword>
<evidence type="ECO:0000259" key="3">
    <source>
        <dbReference type="Pfam" id="PF13460"/>
    </source>
</evidence>
<dbReference type="InterPro" id="IPR036291">
    <property type="entry name" value="NAD(P)-bd_dom_sf"/>
</dbReference>
<name>A0A1A7BIL8_9SPHN</name>
<evidence type="ECO:0000313" key="5">
    <source>
        <dbReference type="Proteomes" id="UP000092484"/>
    </source>
</evidence>
<feature type="domain" description="NAD(P)-binding" evidence="3">
    <location>
        <begin position="6"/>
        <end position="106"/>
    </location>
</feature>
<dbReference type="SUPFAM" id="SSF51735">
    <property type="entry name" value="NAD(P)-binding Rossmann-fold domains"/>
    <property type="match status" value="1"/>
</dbReference>
<dbReference type="AlphaFoldDB" id="A0A1A7BIL8"/>
<comment type="caution">
    <text evidence="4">The sequence shown here is derived from an EMBL/GenBank/DDBJ whole genome shotgun (WGS) entry which is preliminary data.</text>
</comment>
<dbReference type="Gene3D" id="3.40.50.720">
    <property type="entry name" value="NAD(P)-binding Rossmann-like Domain"/>
    <property type="match status" value="1"/>
</dbReference>
<dbReference type="EMBL" id="LZYB01000001">
    <property type="protein sequence ID" value="OBV12393.1"/>
    <property type="molecule type" value="Genomic_DNA"/>
</dbReference>
<sequence length="106" mass="11228">MILVVGAASRLGRVVTRLLLEAGHAVRATARRRDRLEDLAALGAECAELDLRRPESFGPALDGVTRVFASAHGLTSRRGDSVDAIDLAGHTALIDAARAVGIERFV</sequence>
<dbReference type="PANTHER" id="PTHR47128:SF2">
    <property type="entry name" value="PROTEIN HIGH CHLOROPHYLL FLUORESCENCE PHENOTYPE 244, CHLOROPLASTIC"/>
    <property type="match status" value="1"/>
</dbReference>
<dbReference type="GO" id="GO:0009523">
    <property type="term" value="C:photosystem II"/>
    <property type="evidence" value="ECO:0007669"/>
    <property type="project" value="UniProtKB-KW"/>
</dbReference>
<evidence type="ECO:0000256" key="2">
    <source>
        <dbReference type="ARBA" id="ARBA00023276"/>
    </source>
</evidence>
<dbReference type="PANTHER" id="PTHR47128">
    <property type="match status" value="1"/>
</dbReference>
<keyword evidence="1" id="KW-0602">Photosynthesis</keyword>
<dbReference type="STRING" id="1300349.I603_0524"/>
<reference evidence="4 5" key="1">
    <citation type="submission" date="2016-06" db="EMBL/GenBank/DDBJ databases">
        <title>Genome sequence of Porphyrobacter dokdonensis DSW-74.</title>
        <authorList>
            <person name="Kim J.F."/>
            <person name="Song J.Y."/>
        </authorList>
    </citation>
    <scope>NUCLEOTIDE SEQUENCE [LARGE SCALE GENOMIC DNA]</scope>
    <source>
        <strain evidence="4 5">DSW-74</strain>
    </source>
</reference>
<gene>
    <name evidence="4" type="ORF">I603_0524</name>
</gene>
<evidence type="ECO:0000313" key="4">
    <source>
        <dbReference type="EMBL" id="OBV12393.1"/>
    </source>
</evidence>
<dbReference type="InterPro" id="IPR016040">
    <property type="entry name" value="NAD(P)-bd_dom"/>
</dbReference>
<evidence type="ECO:0000256" key="1">
    <source>
        <dbReference type="ARBA" id="ARBA00022531"/>
    </source>
</evidence>
<keyword evidence="5" id="KW-1185">Reference proteome</keyword>
<dbReference type="GO" id="GO:0015979">
    <property type="term" value="P:photosynthesis"/>
    <property type="evidence" value="ECO:0007669"/>
    <property type="project" value="UniProtKB-KW"/>
</dbReference>
<organism evidence="4 5">
    <name type="scientific">Erythrobacter dokdonensis DSW-74</name>
    <dbReference type="NCBI Taxonomy" id="1300349"/>
    <lineage>
        <taxon>Bacteria</taxon>
        <taxon>Pseudomonadati</taxon>
        <taxon>Pseudomonadota</taxon>
        <taxon>Alphaproteobacteria</taxon>
        <taxon>Sphingomonadales</taxon>
        <taxon>Erythrobacteraceae</taxon>
        <taxon>Erythrobacter/Porphyrobacter group</taxon>
        <taxon>Erythrobacter</taxon>
    </lineage>
</organism>
<accession>A0A1A7BIL8</accession>
<dbReference type="Proteomes" id="UP000092484">
    <property type="component" value="Unassembled WGS sequence"/>
</dbReference>
<dbReference type="InterPro" id="IPR044256">
    <property type="entry name" value="HCF244-like"/>
</dbReference>